<organism evidence="2 3">
    <name type="scientific">Eumeta variegata</name>
    <name type="common">Bagworm moth</name>
    <name type="synonym">Eumeta japonica</name>
    <dbReference type="NCBI Taxonomy" id="151549"/>
    <lineage>
        <taxon>Eukaryota</taxon>
        <taxon>Metazoa</taxon>
        <taxon>Ecdysozoa</taxon>
        <taxon>Arthropoda</taxon>
        <taxon>Hexapoda</taxon>
        <taxon>Insecta</taxon>
        <taxon>Pterygota</taxon>
        <taxon>Neoptera</taxon>
        <taxon>Endopterygota</taxon>
        <taxon>Lepidoptera</taxon>
        <taxon>Glossata</taxon>
        <taxon>Ditrysia</taxon>
        <taxon>Tineoidea</taxon>
        <taxon>Psychidae</taxon>
        <taxon>Oiketicinae</taxon>
        <taxon>Eumeta</taxon>
    </lineage>
</organism>
<reference evidence="2 3" key="1">
    <citation type="journal article" date="2019" name="Commun. Biol.">
        <title>The bagworm genome reveals a unique fibroin gene that provides high tensile strength.</title>
        <authorList>
            <person name="Kono N."/>
            <person name="Nakamura H."/>
            <person name="Ohtoshi R."/>
            <person name="Tomita M."/>
            <person name="Numata K."/>
            <person name="Arakawa K."/>
        </authorList>
    </citation>
    <scope>NUCLEOTIDE SEQUENCE [LARGE SCALE GENOMIC DNA]</scope>
</reference>
<gene>
    <name evidence="2" type="ORF">EVAR_51032_1</name>
</gene>
<sequence>MRGRASADRSRSALQSAPAQTRERRPNQRAPNFAPNTNKLILCESREFVSTTIRVRPYREQPCRISSSFSRVAFAEIVLYLHADKRRRLYEILFDMVHL</sequence>
<proteinExistence type="predicted"/>
<accession>A0A4C1Y5W8</accession>
<evidence type="ECO:0000313" key="2">
    <source>
        <dbReference type="EMBL" id="GBP70733.1"/>
    </source>
</evidence>
<dbReference type="EMBL" id="BGZK01001084">
    <property type="protein sequence ID" value="GBP70733.1"/>
    <property type="molecule type" value="Genomic_DNA"/>
</dbReference>
<comment type="caution">
    <text evidence="2">The sequence shown here is derived from an EMBL/GenBank/DDBJ whole genome shotgun (WGS) entry which is preliminary data.</text>
</comment>
<dbReference type="Proteomes" id="UP000299102">
    <property type="component" value="Unassembled WGS sequence"/>
</dbReference>
<dbReference type="AlphaFoldDB" id="A0A4C1Y5W8"/>
<name>A0A4C1Y5W8_EUMVA</name>
<feature type="compositionally biased region" description="Basic and acidic residues" evidence="1">
    <location>
        <begin position="1"/>
        <end position="11"/>
    </location>
</feature>
<keyword evidence="3" id="KW-1185">Reference proteome</keyword>
<evidence type="ECO:0000313" key="3">
    <source>
        <dbReference type="Proteomes" id="UP000299102"/>
    </source>
</evidence>
<feature type="region of interest" description="Disordered" evidence="1">
    <location>
        <begin position="1"/>
        <end position="36"/>
    </location>
</feature>
<evidence type="ECO:0000256" key="1">
    <source>
        <dbReference type="SAM" id="MobiDB-lite"/>
    </source>
</evidence>
<protein>
    <submittedName>
        <fullName evidence="2">Uncharacterized protein</fullName>
    </submittedName>
</protein>